<dbReference type="GO" id="GO:0003677">
    <property type="term" value="F:DNA binding"/>
    <property type="evidence" value="ECO:0007669"/>
    <property type="project" value="UniProtKB-KW"/>
</dbReference>
<dbReference type="CDD" id="cd02209">
    <property type="entry name" value="cupin_XRE_C"/>
    <property type="match status" value="1"/>
</dbReference>
<dbReference type="Proteomes" id="UP000293296">
    <property type="component" value="Chromosome"/>
</dbReference>
<dbReference type="CDD" id="cd00093">
    <property type="entry name" value="HTH_XRE"/>
    <property type="match status" value="1"/>
</dbReference>
<dbReference type="PROSITE" id="PS50943">
    <property type="entry name" value="HTH_CROC1"/>
    <property type="match status" value="1"/>
</dbReference>
<evidence type="ECO:0000313" key="4">
    <source>
        <dbReference type="Proteomes" id="UP000293296"/>
    </source>
</evidence>
<dbReference type="SUPFAM" id="SSF47413">
    <property type="entry name" value="lambda repressor-like DNA-binding domains"/>
    <property type="match status" value="1"/>
</dbReference>
<dbReference type="RefSeq" id="WP_015860651.1">
    <property type="nucleotide sequence ID" value="NZ_CP026538.1"/>
</dbReference>
<dbReference type="PANTHER" id="PTHR46797">
    <property type="entry name" value="HTH-TYPE TRANSCRIPTIONAL REGULATOR"/>
    <property type="match status" value="1"/>
</dbReference>
<dbReference type="InterPro" id="IPR014710">
    <property type="entry name" value="RmlC-like_jellyroll"/>
</dbReference>
<evidence type="ECO:0000259" key="2">
    <source>
        <dbReference type="PROSITE" id="PS50943"/>
    </source>
</evidence>
<dbReference type="InterPro" id="IPR010982">
    <property type="entry name" value="Lambda_DNA-bd_dom_sf"/>
</dbReference>
<dbReference type="PANTHER" id="PTHR46797:SF19">
    <property type="entry name" value="BLL2473 PROTEIN"/>
    <property type="match status" value="1"/>
</dbReference>
<dbReference type="SUPFAM" id="SSF51182">
    <property type="entry name" value="RmlC-like cupins"/>
    <property type="match status" value="1"/>
</dbReference>
<dbReference type="EMBL" id="CP026538">
    <property type="protein sequence ID" value="QAZ67362.1"/>
    <property type="molecule type" value="Genomic_DNA"/>
</dbReference>
<name>A0A4V0YQS9_9BACT</name>
<dbReference type="AlphaFoldDB" id="A0A4V0YQS9"/>
<dbReference type="Pfam" id="PF01381">
    <property type="entry name" value="HTH_3"/>
    <property type="match status" value="1"/>
</dbReference>
<reference evidence="3 4" key="1">
    <citation type="submission" date="2018-02" db="EMBL/GenBank/DDBJ databases">
        <title>Genome sequence of Desulfovibrio carbinolicus DSM 3852.</title>
        <authorList>
            <person name="Wilbanks E."/>
            <person name="Skennerton C.T."/>
            <person name="Orphan V.J."/>
        </authorList>
    </citation>
    <scope>NUCLEOTIDE SEQUENCE [LARGE SCALE GENOMIC DNA]</scope>
    <source>
        <strain evidence="3 4">DSM 3852</strain>
    </source>
</reference>
<dbReference type="InterPro" id="IPR001387">
    <property type="entry name" value="Cro/C1-type_HTH"/>
</dbReference>
<dbReference type="Gene3D" id="2.60.120.10">
    <property type="entry name" value="Jelly Rolls"/>
    <property type="match status" value="1"/>
</dbReference>
<dbReference type="GO" id="GO:0003700">
    <property type="term" value="F:DNA-binding transcription factor activity"/>
    <property type="evidence" value="ECO:0007669"/>
    <property type="project" value="TreeGrafter"/>
</dbReference>
<dbReference type="Gene3D" id="1.10.260.40">
    <property type="entry name" value="lambda repressor-like DNA-binding domains"/>
    <property type="match status" value="1"/>
</dbReference>
<dbReference type="InterPro" id="IPR013096">
    <property type="entry name" value="Cupin_2"/>
</dbReference>
<dbReference type="KEGG" id="dcb:C3Y92_09040"/>
<organism evidence="3 4">
    <name type="scientific">Solidesulfovibrio carbinolicus</name>
    <dbReference type="NCBI Taxonomy" id="296842"/>
    <lineage>
        <taxon>Bacteria</taxon>
        <taxon>Pseudomonadati</taxon>
        <taxon>Thermodesulfobacteriota</taxon>
        <taxon>Desulfovibrionia</taxon>
        <taxon>Desulfovibrionales</taxon>
        <taxon>Desulfovibrionaceae</taxon>
        <taxon>Solidesulfovibrio</taxon>
    </lineage>
</organism>
<protein>
    <submittedName>
        <fullName evidence="3">XRE family transcriptional regulator</fullName>
    </submittedName>
</protein>
<dbReference type="Pfam" id="PF07883">
    <property type="entry name" value="Cupin_2"/>
    <property type="match status" value="1"/>
</dbReference>
<gene>
    <name evidence="3" type="ORF">C3Y92_09040</name>
</gene>
<dbReference type="SMART" id="SM00530">
    <property type="entry name" value="HTH_XRE"/>
    <property type="match status" value="1"/>
</dbReference>
<dbReference type="GO" id="GO:0005829">
    <property type="term" value="C:cytosol"/>
    <property type="evidence" value="ECO:0007669"/>
    <property type="project" value="TreeGrafter"/>
</dbReference>
<evidence type="ECO:0000256" key="1">
    <source>
        <dbReference type="ARBA" id="ARBA00023125"/>
    </source>
</evidence>
<dbReference type="InterPro" id="IPR011051">
    <property type="entry name" value="RmlC_Cupin_sf"/>
</dbReference>
<dbReference type="InterPro" id="IPR050807">
    <property type="entry name" value="TransReg_Diox_bact_type"/>
</dbReference>
<dbReference type="OrthoDB" id="5343295at2"/>
<keyword evidence="4" id="KW-1185">Reference proteome</keyword>
<sequence>MSVKKLGDRIRTYRERQEMSREELSRRTGLSVEFLTALEEEDVTPSIGPLLKIALALGQRLGTFMDDAVDSDICLTCCAERGADDAILRKARGKRASYKYHSLGAAKTDRHMEPFFIEIYPDEEAAAEKPLSSHEGEEFIVVVSGELEVIVGPDRHVLGAGDSVYFNSVVPHYVGCGNAPKTDIYAVLYIPQ</sequence>
<accession>A0A4V0YQS9</accession>
<keyword evidence="1" id="KW-0238">DNA-binding</keyword>
<feature type="domain" description="HTH cro/C1-type" evidence="2">
    <location>
        <begin position="10"/>
        <end position="64"/>
    </location>
</feature>
<evidence type="ECO:0000313" key="3">
    <source>
        <dbReference type="EMBL" id="QAZ67362.1"/>
    </source>
</evidence>
<proteinExistence type="predicted"/>